<dbReference type="GO" id="GO:0004675">
    <property type="term" value="F:transmembrane receptor protein serine/threonine kinase activity"/>
    <property type="evidence" value="ECO:0007669"/>
    <property type="project" value="UniProtKB-EC"/>
</dbReference>
<evidence type="ECO:0000256" key="14">
    <source>
        <dbReference type="ARBA" id="ARBA00022840"/>
    </source>
</evidence>
<dbReference type="FunFam" id="2.10.60.10:FF:000007">
    <property type="entry name" value="Receptor protein serine/threonine kinase"/>
    <property type="match status" value="1"/>
</dbReference>
<evidence type="ECO:0000256" key="19">
    <source>
        <dbReference type="ARBA" id="ARBA00023211"/>
    </source>
</evidence>
<keyword evidence="8 28" id="KW-0812">Transmembrane</keyword>
<proteinExistence type="inferred from homology"/>
<keyword evidence="14 27" id="KW-0067">ATP-binding</keyword>
<dbReference type="InterPro" id="IPR008271">
    <property type="entry name" value="Ser/Thr_kinase_AS"/>
</dbReference>
<evidence type="ECO:0000256" key="11">
    <source>
        <dbReference type="ARBA" id="ARBA00022729"/>
    </source>
</evidence>
<dbReference type="Gene3D" id="2.10.60.10">
    <property type="entry name" value="CD59"/>
    <property type="match status" value="1"/>
</dbReference>
<dbReference type="OrthoDB" id="69842at2759"/>
<dbReference type="Pfam" id="PF08515">
    <property type="entry name" value="TGF_beta_GS"/>
    <property type="match status" value="1"/>
</dbReference>
<dbReference type="Pfam" id="PF01064">
    <property type="entry name" value="Activin_recp"/>
    <property type="match status" value="1"/>
</dbReference>
<comment type="catalytic activity">
    <reaction evidence="21">
        <text>L-threonyl-[receptor-protein] + ATP = O-phospho-L-threonyl-[receptor-protein] + ADP + H(+)</text>
        <dbReference type="Rhea" id="RHEA:44880"/>
        <dbReference type="Rhea" id="RHEA-COMP:11024"/>
        <dbReference type="Rhea" id="RHEA-COMP:11025"/>
        <dbReference type="ChEBI" id="CHEBI:15378"/>
        <dbReference type="ChEBI" id="CHEBI:30013"/>
        <dbReference type="ChEBI" id="CHEBI:30616"/>
        <dbReference type="ChEBI" id="CHEBI:61977"/>
        <dbReference type="ChEBI" id="CHEBI:456216"/>
        <dbReference type="EC" id="2.7.11.30"/>
    </reaction>
</comment>
<keyword evidence="6" id="KW-0723">Serine/threonine-protein kinase</keyword>
<keyword evidence="19" id="KW-0464">Manganese</keyword>
<dbReference type="SMART" id="SM00220">
    <property type="entry name" value="S_TKc"/>
    <property type="match status" value="1"/>
</dbReference>
<evidence type="ECO:0000256" key="13">
    <source>
        <dbReference type="ARBA" id="ARBA00022777"/>
    </source>
</evidence>
<evidence type="ECO:0000313" key="32">
    <source>
        <dbReference type="Proteomes" id="UP000504632"/>
    </source>
</evidence>
<evidence type="ECO:0000256" key="5">
    <source>
        <dbReference type="ARBA" id="ARBA00012401"/>
    </source>
</evidence>
<comment type="function">
    <text evidence="26">Serine/threonine protein kinase which forms a receptor complex on ligand binding. The receptor complex consists of 2 type II and 2 type I transmembrane serine/threonine kinases. Type II receptors phosphorylate and activate type I receptors which autophosphorylate, then bind and activate SMAD transcriptional regulators, SMAD2 and SMAD3. Receptor for activin AB, activin B, activin E and NODAL. Upon NODAL binding, activation results in increased apoptosis and reduced proliferation through suppression of AKT signaling and the activation of Smad2-dependent signaling pathway in pancreatic beta-cells, trophoblasts, epithelial or neuronal cells. Acts as a positive regulator for macrophage activation partially through down-regulation of PPARG expression.</text>
</comment>
<dbReference type="FunFam" id="1.10.510.10:FF:000045">
    <property type="entry name" value="Receptor protein serine/threonine kinase"/>
    <property type="match status" value="1"/>
</dbReference>
<keyword evidence="7" id="KW-0808">Transferase</keyword>
<dbReference type="CDD" id="cd23536">
    <property type="entry name" value="TFP_LU_ECD_ALK4"/>
    <property type="match status" value="1"/>
</dbReference>
<dbReference type="Gene3D" id="3.30.200.20">
    <property type="entry name" value="Phosphorylase Kinase, domain 1"/>
    <property type="match status" value="1"/>
</dbReference>
<keyword evidence="17 28" id="KW-0472">Membrane</keyword>
<dbReference type="InParanoid" id="A0A6J2VHT0"/>
<keyword evidence="16 28" id="KW-1133">Transmembrane helix</keyword>
<evidence type="ECO:0000256" key="23">
    <source>
        <dbReference type="ARBA" id="ARBA00071863"/>
    </source>
</evidence>
<dbReference type="GO" id="GO:0005524">
    <property type="term" value="F:ATP binding"/>
    <property type="evidence" value="ECO:0007669"/>
    <property type="project" value="UniProtKB-UniRule"/>
</dbReference>
<comment type="catalytic activity">
    <reaction evidence="20">
        <text>L-seryl-[receptor-protein] + ATP = O-phospho-L-seryl-[receptor-protein] + ADP + H(+)</text>
        <dbReference type="Rhea" id="RHEA:18673"/>
        <dbReference type="Rhea" id="RHEA-COMP:11022"/>
        <dbReference type="Rhea" id="RHEA-COMP:11023"/>
        <dbReference type="ChEBI" id="CHEBI:15378"/>
        <dbReference type="ChEBI" id="CHEBI:29999"/>
        <dbReference type="ChEBI" id="CHEBI:30616"/>
        <dbReference type="ChEBI" id="CHEBI:83421"/>
        <dbReference type="ChEBI" id="CHEBI:456216"/>
        <dbReference type="EC" id="2.7.11.30"/>
    </reaction>
</comment>
<dbReference type="GeneID" id="115813962"/>
<evidence type="ECO:0000256" key="9">
    <source>
        <dbReference type="ARBA" id="ARBA00022703"/>
    </source>
</evidence>
<dbReference type="SMART" id="SM00467">
    <property type="entry name" value="GS"/>
    <property type="match status" value="1"/>
</dbReference>
<evidence type="ECO:0000256" key="24">
    <source>
        <dbReference type="ARBA" id="ARBA00078646"/>
    </source>
</evidence>
<keyword evidence="13" id="KW-0418">Kinase</keyword>
<dbReference type="FunCoup" id="A0A6J2VHT0">
    <property type="interactions" value="745"/>
</dbReference>
<feature type="chain" id="PRO_5026943702" description="Activin receptor type-1C" evidence="29">
    <location>
        <begin position="32"/>
        <end position="508"/>
    </location>
</feature>
<dbReference type="InterPro" id="IPR000472">
    <property type="entry name" value="Activin_recp"/>
</dbReference>
<name>A0A6J2VHT0_CHACN</name>
<protein>
    <recommendedName>
        <fullName evidence="23">Activin receptor type-1C</fullName>
        <ecNumber evidence="5">2.7.11.30</ecNumber>
    </recommendedName>
    <alternativeName>
        <fullName evidence="25">Activin receptor type IC</fullName>
    </alternativeName>
    <alternativeName>
        <fullName evidence="24">Activin receptor-like kinase 7</fullName>
    </alternativeName>
</protein>
<evidence type="ECO:0000313" key="33">
    <source>
        <dbReference type="RefSeq" id="XP_030632520.1"/>
    </source>
</evidence>
<keyword evidence="9" id="KW-0053">Apoptosis</keyword>
<dbReference type="Proteomes" id="UP000504632">
    <property type="component" value="Chromosome 6"/>
</dbReference>
<dbReference type="SUPFAM" id="SSF57302">
    <property type="entry name" value="Snake toxin-like"/>
    <property type="match status" value="1"/>
</dbReference>
<keyword evidence="18" id="KW-0675">Receptor</keyword>
<comment type="subunit">
    <text evidence="22">Binds the type 2 receptor protein ACVR2A.</text>
</comment>
<keyword evidence="10" id="KW-0479">Metal-binding</keyword>
<accession>A0A6J2VHT0</accession>
<keyword evidence="15" id="KW-0460">Magnesium</keyword>
<feature type="domain" description="Protein kinase" evidence="30">
    <location>
        <begin position="210"/>
        <end position="500"/>
    </location>
</feature>
<dbReference type="PANTHER" id="PTHR23255:SF22">
    <property type="entry name" value="ACTIVIN RECEPTOR TYPE-1B"/>
    <property type="match status" value="1"/>
</dbReference>
<evidence type="ECO:0000256" key="20">
    <source>
        <dbReference type="ARBA" id="ARBA00047681"/>
    </source>
</evidence>
<feature type="binding site" evidence="27">
    <location>
        <position position="237"/>
    </location>
    <ligand>
        <name>ATP</name>
        <dbReference type="ChEBI" id="CHEBI:30616"/>
    </ligand>
</feature>
<evidence type="ECO:0000256" key="16">
    <source>
        <dbReference type="ARBA" id="ARBA00022989"/>
    </source>
</evidence>
<dbReference type="InterPro" id="IPR045860">
    <property type="entry name" value="Snake_toxin-like_sf"/>
</dbReference>
<evidence type="ECO:0000256" key="25">
    <source>
        <dbReference type="ARBA" id="ARBA00083379"/>
    </source>
</evidence>
<evidence type="ECO:0000256" key="10">
    <source>
        <dbReference type="ARBA" id="ARBA00022723"/>
    </source>
</evidence>
<dbReference type="PROSITE" id="PS51256">
    <property type="entry name" value="GS"/>
    <property type="match status" value="1"/>
</dbReference>
<dbReference type="SUPFAM" id="SSF56112">
    <property type="entry name" value="Protein kinase-like (PK-like)"/>
    <property type="match status" value="1"/>
</dbReference>
<dbReference type="InterPro" id="IPR003605">
    <property type="entry name" value="GS_dom"/>
</dbReference>
<evidence type="ECO:0000259" key="30">
    <source>
        <dbReference type="PROSITE" id="PS50011"/>
    </source>
</evidence>
<keyword evidence="32" id="KW-1185">Reference proteome</keyword>
<gene>
    <name evidence="33" type="primary">LOC115813962</name>
</gene>
<dbReference type="CDD" id="cd14143">
    <property type="entry name" value="STKc_TGFbR1_ACVR1b_ACVR1c"/>
    <property type="match status" value="1"/>
</dbReference>
<comment type="cofactor">
    <cofactor evidence="2">
        <name>Mg(2+)</name>
        <dbReference type="ChEBI" id="CHEBI:18420"/>
    </cofactor>
</comment>
<feature type="domain" description="GS" evidence="31">
    <location>
        <begin position="180"/>
        <end position="209"/>
    </location>
</feature>
<comment type="cofactor">
    <cofactor evidence="1">
        <name>Mn(2+)</name>
        <dbReference type="ChEBI" id="CHEBI:29035"/>
    </cofactor>
</comment>
<evidence type="ECO:0000256" key="3">
    <source>
        <dbReference type="ARBA" id="ARBA00004479"/>
    </source>
</evidence>
<comment type="similarity">
    <text evidence="4">Belongs to the protein kinase superfamily. TKL Ser/Thr protein kinase family. TGFB receptor subfamily.</text>
</comment>
<evidence type="ECO:0000256" key="29">
    <source>
        <dbReference type="SAM" id="SignalP"/>
    </source>
</evidence>
<dbReference type="Gene3D" id="1.10.510.10">
    <property type="entry name" value="Transferase(Phosphotransferase) domain 1"/>
    <property type="match status" value="1"/>
</dbReference>
<evidence type="ECO:0000256" key="18">
    <source>
        <dbReference type="ARBA" id="ARBA00023170"/>
    </source>
</evidence>
<dbReference type="GO" id="GO:0005886">
    <property type="term" value="C:plasma membrane"/>
    <property type="evidence" value="ECO:0007669"/>
    <property type="project" value="TreeGrafter"/>
</dbReference>
<evidence type="ECO:0000256" key="7">
    <source>
        <dbReference type="ARBA" id="ARBA00022679"/>
    </source>
</evidence>
<dbReference type="Pfam" id="PF07714">
    <property type="entry name" value="PK_Tyr_Ser-Thr"/>
    <property type="match status" value="1"/>
</dbReference>
<evidence type="ECO:0000256" key="22">
    <source>
        <dbReference type="ARBA" id="ARBA00064912"/>
    </source>
</evidence>
<evidence type="ECO:0000256" key="15">
    <source>
        <dbReference type="ARBA" id="ARBA00022842"/>
    </source>
</evidence>
<dbReference type="InterPro" id="IPR017441">
    <property type="entry name" value="Protein_kinase_ATP_BS"/>
</dbReference>
<keyword evidence="11 29" id="KW-0732">Signal</keyword>
<evidence type="ECO:0000256" key="1">
    <source>
        <dbReference type="ARBA" id="ARBA00001936"/>
    </source>
</evidence>
<evidence type="ECO:0000256" key="26">
    <source>
        <dbReference type="ARBA" id="ARBA00093311"/>
    </source>
</evidence>
<evidence type="ECO:0000259" key="31">
    <source>
        <dbReference type="PROSITE" id="PS51256"/>
    </source>
</evidence>
<dbReference type="RefSeq" id="XP_030632520.1">
    <property type="nucleotide sequence ID" value="XM_030776660.1"/>
</dbReference>
<dbReference type="InterPro" id="IPR001245">
    <property type="entry name" value="Ser-Thr/Tyr_kinase_cat_dom"/>
</dbReference>
<dbReference type="GO" id="GO:0071363">
    <property type="term" value="P:cellular response to growth factor stimulus"/>
    <property type="evidence" value="ECO:0007669"/>
    <property type="project" value="TreeGrafter"/>
</dbReference>
<dbReference type="GO" id="GO:0043235">
    <property type="term" value="C:receptor complex"/>
    <property type="evidence" value="ECO:0007669"/>
    <property type="project" value="TreeGrafter"/>
</dbReference>
<dbReference type="GO" id="GO:0006915">
    <property type="term" value="P:apoptotic process"/>
    <property type="evidence" value="ECO:0007669"/>
    <property type="project" value="UniProtKB-KW"/>
</dbReference>
<evidence type="ECO:0000256" key="12">
    <source>
        <dbReference type="ARBA" id="ARBA00022741"/>
    </source>
</evidence>
<dbReference type="FunFam" id="3.30.200.20:FF:000023">
    <property type="entry name" value="Receptor protein serine/threonine kinase"/>
    <property type="match status" value="1"/>
</dbReference>
<organism evidence="32 33">
    <name type="scientific">Chanos chanos</name>
    <name type="common">Milkfish</name>
    <name type="synonym">Mugil chanos</name>
    <dbReference type="NCBI Taxonomy" id="29144"/>
    <lineage>
        <taxon>Eukaryota</taxon>
        <taxon>Metazoa</taxon>
        <taxon>Chordata</taxon>
        <taxon>Craniata</taxon>
        <taxon>Vertebrata</taxon>
        <taxon>Euteleostomi</taxon>
        <taxon>Actinopterygii</taxon>
        <taxon>Neopterygii</taxon>
        <taxon>Teleostei</taxon>
        <taxon>Ostariophysi</taxon>
        <taxon>Gonorynchiformes</taxon>
        <taxon>Chanidae</taxon>
        <taxon>Chanos</taxon>
    </lineage>
</organism>
<dbReference type="GO" id="GO:0046872">
    <property type="term" value="F:metal ion binding"/>
    <property type="evidence" value="ECO:0007669"/>
    <property type="project" value="UniProtKB-KW"/>
</dbReference>
<dbReference type="AlphaFoldDB" id="A0A6J2VHT0"/>
<dbReference type="PROSITE" id="PS50011">
    <property type="entry name" value="PROTEIN_KINASE_DOM"/>
    <property type="match status" value="1"/>
</dbReference>
<evidence type="ECO:0000256" key="28">
    <source>
        <dbReference type="SAM" id="Phobius"/>
    </source>
</evidence>
<sequence length="508" mass="57211">MLCYGKRVIMDKNRMVISLFLLLGLFKACDALRCNCTMAQCEKTGYQCVTDGACMASTSIIEGQEQHVRICIPRDKLMPPGQPFFCLSAEGLLNTHCCYTDYCNSIDLKVPSVTVPPGGLMAGWGPVELAAVVAGPVFVLCVLVLLGLVLFQHHQRAYGHRQRLQVEDPSTEHLYLAKDKTLQDLIYDLSTSGSGSGLPLFVQRTVARTIVLQEIIGKGRFGEVWRGRWRGGDVAVKIFSSREERSWFREAEIYQTIMLRHENILGFIAADNKDNGTWTQLWLVSDYHEHGSLFDYLNRYSVTIEGMIKLALSAASGLAHLHMEILGTQGKPGIAHRDLKSKNILVKKNLTCAIADLGLAVRHESATDTIDIAPNQRVGTKRYMAPEVLDESINMRHFDSFKCADIYALGLVYWEIARRCNAGGIHEEYQLPYYDLVPSDPSIEEMRKVVCDQRLRPNIPNWWQSYEALRVMGKIMRECWYANGAARLTALRIKKTLSQLSVDEDVKI</sequence>
<dbReference type="PROSITE" id="PS00107">
    <property type="entry name" value="PROTEIN_KINASE_ATP"/>
    <property type="match status" value="1"/>
</dbReference>
<dbReference type="InterPro" id="IPR011009">
    <property type="entry name" value="Kinase-like_dom_sf"/>
</dbReference>
<dbReference type="EC" id="2.7.11.30" evidence="5"/>
<evidence type="ECO:0000256" key="27">
    <source>
        <dbReference type="PROSITE-ProRule" id="PRU10141"/>
    </source>
</evidence>
<evidence type="ECO:0000256" key="6">
    <source>
        <dbReference type="ARBA" id="ARBA00022527"/>
    </source>
</evidence>
<evidence type="ECO:0000256" key="17">
    <source>
        <dbReference type="ARBA" id="ARBA00023136"/>
    </source>
</evidence>
<comment type="subcellular location">
    <subcellularLocation>
        <location evidence="3">Membrane</location>
        <topology evidence="3">Single-pass type I membrane protein</topology>
    </subcellularLocation>
</comment>
<evidence type="ECO:0000256" key="2">
    <source>
        <dbReference type="ARBA" id="ARBA00001946"/>
    </source>
</evidence>
<dbReference type="InterPro" id="IPR000719">
    <property type="entry name" value="Prot_kinase_dom"/>
</dbReference>
<evidence type="ECO:0000256" key="4">
    <source>
        <dbReference type="ARBA" id="ARBA00009605"/>
    </source>
</evidence>
<dbReference type="PROSITE" id="PS00108">
    <property type="entry name" value="PROTEIN_KINASE_ST"/>
    <property type="match status" value="1"/>
</dbReference>
<dbReference type="InterPro" id="IPR000333">
    <property type="entry name" value="TGFB_receptor"/>
</dbReference>
<evidence type="ECO:0000256" key="21">
    <source>
        <dbReference type="ARBA" id="ARBA00048773"/>
    </source>
</evidence>
<reference evidence="33" key="1">
    <citation type="submission" date="2025-08" db="UniProtKB">
        <authorList>
            <consortium name="RefSeq"/>
        </authorList>
    </citation>
    <scope>IDENTIFICATION</scope>
</reference>
<evidence type="ECO:0000256" key="8">
    <source>
        <dbReference type="ARBA" id="ARBA00022692"/>
    </source>
</evidence>
<feature type="transmembrane region" description="Helical" evidence="28">
    <location>
        <begin position="129"/>
        <end position="151"/>
    </location>
</feature>
<dbReference type="PANTHER" id="PTHR23255">
    <property type="entry name" value="TRANSFORMING GROWTH FACTOR-BETA RECEPTOR TYPE I AND II"/>
    <property type="match status" value="1"/>
</dbReference>
<keyword evidence="12 27" id="KW-0547">Nucleotide-binding</keyword>
<feature type="signal peptide" evidence="29">
    <location>
        <begin position="1"/>
        <end position="31"/>
    </location>
</feature>